<dbReference type="OrthoDB" id="10255576at2759"/>
<reference evidence="3" key="1">
    <citation type="journal article" date="2020" name="Stud. Mycol.">
        <title>101 Dothideomycetes genomes: a test case for predicting lifestyles and emergence of pathogens.</title>
        <authorList>
            <person name="Haridas S."/>
            <person name="Albert R."/>
            <person name="Binder M."/>
            <person name="Bloem J."/>
            <person name="Labutti K."/>
            <person name="Salamov A."/>
            <person name="Andreopoulos B."/>
            <person name="Baker S."/>
            <person name="Barry K."/>
            <person name="Bills G."/>
            <person name="Bluhm B."/>
            <person name="Cannon C."/>
            <person name="Castanera R."/>
            <person name="Culley D."/>
            <person name="Daum C."/>
            <person name="Ezra D."/>
            <person name="Gonzalez J."/>
            <person name="Henrissat B."/>
            <person name="Kuo A."/>
            <person name="Liang C."/>
            <person name="Lipzen A."/>
            <person name="Lutzoni F."/>
            <person name="Magnuson J."/>
            <person name="Mondo S."/>
            <person name="Nolan M."/>
            <person name="Ohm R."/>
            <person name="Pangilinan J."/>
            <person name="Park H.-J."/>
            <person name="Ramirez L."/>
            <person name="Alfaro M."/>
            <person name="Sun H."/>
            <person name="Tritt A."/>
            <person name="Yoshinaga Y."/>
            <person name="Zwiers L.-H."/>
            <person name="Turgeon B."/>
            <person name="Goodwin S."/>
            <person name="Spatafora J."/>
            <person name="Crous P."/>
            <person name="Grigoriev I."/>
        </authorList>
    </citation>
    <scope>NUCLEOTIDE SEQUENCE</scope>
    <source>
        <strain evidence="3">CBS 175.79</strain>
    </source>
</reference>
<dbReference type="RefSeq" id="XP_033389301.1">
    <property type="nucleotide sequence ID" value="XM_033525617.1"/>
</dbReference>
<proteinExistence type="inferred from homology"/>
<dbReference type="GO" id="GO:0005739">
    <property type="term" value="C:mitochondrion"/>
    <property type="evidence" value="ECO:0007669"/>
    <property type="project" value="TreeGrafter"/>
</dbReference>
<accession>A0A6A5Y5Y6</accession>
<dbReference type="Pfam" id="PF05071">
    <property type="entry name" value="NDUFA12"/>
    <property type="match status" value="1"/>
</dbReference>
<dbReference type="GO" id="GO:0045271">
    <property type="term" value="C:respiratory chain complex I"/>
    <property type="evidence" value="ECO:0007669"/>
    <property type="project" value="InterPro"/>
</dbReference>
<dbReference type="EMBL" id="ML978066">
    <property type="protein sequence ID" value="KAF2020962.1"/>
    <property type="molecule type" value="Genomic_DNA"/>
</dbReference>
<comment type="similarity">
    <text evidence="1">Belongs to the complex I NDUFA12 subunit family.</text>
</comment>
<dbReference type="InterPro" id="IPR052618">
    <property type="entry name" value="ComplexI_NDUFA12"/>
</dbReference>
<dbReference type="PANTHER" id="PTHR32470">
    <property type="entry name" value="ADH DEHYDROGENASE [UBIQUINONE] 1 ALPHA SUBCOMPLEX ASSEMBLY FACTOR 2"/>
    <property type="match status" value="1"/>
</dbReference>
<feature type="compositionally biased region" description="Basic and acidic residues" evidence="2">
    <location>
        <begin position="110"/>
        <end position="147"/>
    </location>
</feature>
<dbReference type="GeneID" id="54283014"/>
<dbReference type="Proteomes" id="UP000799778">
    <property type="component" value="Unassembled WGS sequence"/>
</dbReference>
<feature type="region of interest" description="Disordered" evidence="2">
    <location>
        <begin position="110"/>
        <end position="213"/>
    </location>
</feature>
<dbReference type="GO" id="GO:0032981">
    <property type="term" value="P:mitochondrial respiratory chain complex I assembly"/>
    <property type="evidence" value="ECO:0007669"/>
    <property type="project" value="TreeGrafter"/>
</dbReference>
<keyword evidence="4" id="KW-1185">Reference proteome</keyword>
<dbReference type="AlphaFoldDB" id="A0A6A5Y5Y6"/>
<evidence type="ECO:0000313" key="3">
    <source>
        <dbReference type="EMBL" id="KAF2020962.1"/>
    </source>
</evidence>
<gene>
    <name evidence="3" type="ORF">BU24DRAFT_404022</name>
</gene>
<evidence type="ECO:0000256" key="1">
    <source>
        <dbReference type="ARBA" id="ARBA00007355"/>
    </source>
</evidence>
<sequence>MANSVGPVRRLWYQWKMMHLPWRQKWLVGFDLQGNTFWEFKDALHSNRKRRIVKYSRWTHYGDVNVDPGWMQWLRHTRYDPPSLAEQRADIARQERIKLLAAQADARWAAKESALDKPDQEQQPHLLEPKEPQMASDRVDIEQEMGDRVSTTRSPEPARDTEGTEGGPTTTAPKKFKAKKEPKESPFKSATPSNPGDEWQPESWTPAPAKRRR</sequence>
<evidence type="ECO:0000256" key="2">
    <source>
        <dbReference type="SAM" id="MobiDB-lite"/>
    </source>
</evidence>
<name>A0A6A5Y5Y6_9PLEO</name>
<dbReference type="PANTHER" id="PTHR32470:SF2">
    <property type="entry name" value="NADH DEHYDROGENASE [UBIQUINONE] 1 ALPHA SUBCOMPLEX ASSEMBLY FACTOR 2"/>
    <property type="match status" value="1"/>
</dbReference>
<evidence type="ECO:0000313" key="4">
    <source>
        <dbReference type="Proteomes" id="UP000799778"/>
    </source>
</evidence>
<dbReference type="InterPro" id="IPR007763">
    <property type="entry name" value="NDUFA12"/>
</dbReference>
<protein>
    <submittedName>
        <fullName evidence="3">Uncharacterized protein</fullName>
    </submittedName>
</protein>
<organism evidence="3 4">
    <name type="scientific">Aaosphaeria arxii CBS 175.79</name>
    <dbReference type="NCBI Taxonomy" id="1450172"/>
    <lineage>
        <taxon>Eukaryota</taxon>
        <taxon>Fungi</taxon>
        <taxon>Dikarya</taxon>
        <taxon>Ascomycota</taxon>
        <taxon>Pezizomycotina</taxon>
        <taxon>Dothideomycetes</taxon>
        <taxon>Pleosporomycetidae</taxon>
        <taxon>Pleosporales</taxon>
        <taxon>Pleosporales incertae sedis</taxon>
        <taxon>Aaosphaeria</taxon>
    </lineage>
</organism>